<keyword evidence="3" id="KW-1185">Reference proteome</keyword>
<dbReference type="PANTHER" id="PTHR34365">
    <property type="entry name" value="ENOLASE (DUF1399)"/>
    <property type="match status" value="1"/>
</dbReference>
<reference evidence="2 3" key="2">
    <citation type="journal article" date="2017" name="Nature">
        <title>The Apostasia genome and the evolution of orchids.</title>
        <authorList>
            <person name="Zhang G.Q."/>
            <person name="Liu K.W."/>
            <person name="Li Z."/>
            <person name="Lohaus R."/>
            <person name="Hsiao Y.Y."/>
            <person name="Niu S.C."/>
            <person name="Wang J.Y."/>
            <person name="Lin Y.C."/>
            <person name="Xu Q."/>
            <person name="Chen L.J."/>
            <person name="Yoshida K."/>
            <person name="Fujiwara S."/>
            <person name="Wang Z.W."/>
            <person name="Zhang Y.Q."/>
            <person name="Mitsuda N."/>
            <person name="Wang M."/>
            <person name="Liu G.H."/>
            <person name="Pecoraro L."/>
            <person name="Huang H.X."/>
            <person name="Xiao X.J."/>
            <person name="Lin M."/>
            <person name="Wu X.Y."/>
            <person name="Wu W.L."/>
            <person name="Chen Y.Y."/>
            <person name="Chang S.B."/>
            <person name="Sakamoto S."/>
            <person name="Ohme-Takagi M."/>
            <person name="Yagi M."/>
            <person name="Zeng S.J."/>
            <person name="Shen C.Y."/>
            <person name="Yeh C.M."/>
            <person name="Luo Y.B."/>
            <person name="Tsai W.C."/>
            <person name="Van de Peer Y."/>
            <person name="Liu Z.J."/>
        </authorList>
    </citation>
    <scope>NUCLEOTIDE SEQUENCE [LARGE SCALE GENOMIC DNA]</scope>
    <source>
        <tissue evidence="2">The whole plant</tissue>
    </source>
</reference>
<dbReference type="PANTHER" id="PTHR34365:SF7">
    <property type="entry name" value="GLYCINE-RICH DOMAIN-CONTAINING PROTEIN 1"/>
    <property type="match status" value="1"/>
</dbReference>
<sequence>MLEYQPKHAMHYKLEDFMTVVEFSAENPYGKAIALFDMKSGLVQVSEDWFVLPALLISFILSGLFKKGGPITVTHSENLIDVTSLDVKARDDYTSATNVVAIESASTLALDKSFSDNMGCVDKGNSANAGACGGCGAGCGGDCGTMVKSGGCGTGCGGSGCGDGFASAKRTGCDDGGGCGGCGGGGGCGGCGAAINFNGSRQASSEVTPVGA</sequence>
<accession>A0A2I0V8U7</accession>
<reference evidence="2 3" key="1">
    <citation type="journal article" date="2016" name="Sci. Rep.">
        <title>The Dendrobium catenatum Lindl. genome sequence provides insights into polysaccharide synthase, floral development and adaptive evolution.</title>
        <authorList>
            <person name="Zhang G.Q."/>
            <person name="Xu Q."/>
            <person name="Bian C."/>
            <person name="Tsai W.C."/>
            <person name="Yeh C.M."/>
            <person name="Liu K.W."/>
            <person name="Yoshida K."/>
            <person name="Zhang L.S."/>
            <person name="Chang S.B."/>
            <person name="Chen F."/>
            <person name="Shi Y."/>
            <person name="Su Y.Y."/>
            <person name="Zhang Y.Q."/>
            <person name="Chen L.J."/>
            <person name="Yin Y."/>
            <person name="Lin M."/>
            <person name="Huang H."/>
            <person name="Deng H."/>
            <person name="Wang Z.W."/>
            <person name="Zhu S.L."/>
            <person name="Zhao X."/>
            <person name="Deng C."/>
            <person name="Niu S.C."/>
            <person name="Huang J."/>
            <person name="Wang M."/>
            <person name="Liu G.H."/>
            <person name="Yang H.J."/>
            <person name="Xiao X.J."/>
            <person name="Hsiao Y.Y."/>
            <person name="Wu W.L."/>
            <person name="Chen Y.Y."/>
            <person name="Mitsuda N."/>
            <person name="Ohme-Takagi M."/>
            <person name="Luo Y.B."/>
            <person name="Van de Peer Y."/>
            <person name="Liu Z.J."/>
        </authorList>
    </citation>
    <scope>NUCLEOTIDE SEQUENCE [LARGE SCALE GENOMIC DNA]</scope>
    <source>
        <tissue evidence="2">The whole plant</tissue>
    </source>
</reference>
<organism evidence="2 3">
    <name type="scientific">Dendrobium catenatum</name>
    <dbReference type="NCBI Taxonomy" id="906689"/>
    <lineage>
        <taxon>Eukaryota</taxon>
        <taxon>Viridiplantae</taxon>
        <taxon>Streptophyta</taxon>
        <taxon>Embryophyta</taxon>
        <taxon>Tracheophyta</taxon>
        <taxon>Spermatophyta</taxon>
        <taxon>Magnoliopsida</taxon>
        <taxon>Liliopsida</taxon>
        <taxon>Asparagales</taxon>
        <taxon>Orchidaceae</taxon>
        <taxon>Epidendroideae</taxon>
        <taxon>Malaxideae</taxon>
        <taxon>Dendrobiinae</taxon>
        <taxon>Dendrobium</taxon>
    </lineage>
</organism>
<dbReference type="Pfam" id="PF25335">
    <property type="entry name" value="GRDP_C"/>
    <property type="match status" value="1"/>
</dbReference>
<proteinExistence type="predicted"/>
<evidence type="ECO:0000313" key="2">
    <source>
        <dbReference type="EMBL" id="PKU59821.1"/>
    </source>
</evidence>
<gene>
    <name evidence="2" type="ORF">MA16_Dca028651</name>
</gene>
<feature type="domain" description="GRPD C-terminal" evidence="1">
    <location>
        <begin position="2"/>
        <end position="45"/>
    </location>
</feature>
<dbReference type="EMBL" id="KZ505339">
    <property type="protein sequence ID" value="PKU59821.1"/>
    <property type="molecule type" value="Genomic_DNA"/>
</dbReference>
<name>A0A2I0V8U7_9ASPA</name>
<dbReference type="Proteomes" id="UP000233837">
    <property type="component" value="Unassembled WGS sequence"/>
</dbReference>
<protein>
    <recommendedName>
        <fullName evidence="1">GRPD C-terminal domain-containing protein</fullName>
    </recommendedName>
</protein>
<evidence type="ECO:0000259" key="1">
    <source>
        <dbReference type="Pfam" id="PF25335"/>
    </source>
</evidence>
<dbReference type="InterPro" id="IPR009836">
    <property type="entry name" value="GRDP-like"/>
</dbReference>
<dbReference type="AlphaFoldDB" id="A0A2I0V8U7"/>
<dbReference type="InterPro" id="IPR057518">
    <property type="entry name" value="GRDP_C"/>
</dbReference>
<evidence type="ECO:0000313" key="3">
    <source>
        <dbReference type="Proteomes" id="UP000233837"/>
    </source>
</evidence>